<comment type="caution">
    <text evidence="1">The sequence shown here is derived from an EMBL/GenBank/DDBJ whole genome shotgun (WGS) entry which is preliminary data.</text>
</comment>
<reference evidence="1" key="1">
    <citation type="submission" date="2022-11" db="EMBL/GenBank/DDBJ databases">
        <title>Genomic repertoires linked with pathogenic potency of arthritogenic Prevotella copri isolated from the gut of rheumatoid arthritis patients.</title>
        <authorList>
            <person name="Nii T."/>
            <person name="Maeda Y."/>
            <person name="Motooka D."/>
            <person name="Naito M."/>
            <person name="Matsumoto Y."/>
            <person name="Ogawa T."/>
            <person name="Oguro-Igashira E."/>
            <person name="Kishikawa T."/>
            <person name="Yamashita M."/>
            <person name="Koizumi S."/>
            <person name="Kurakawa T."/>
            <person name="Okumura R."/>
            <person name="Kayama H."/>
            <person name="Murakami M."/>
            <person name="Sakaguchi T."/>
            <person name="Das B."/>
            <person name="Nakamura S."/>
            <person name="Okada Y."/>
            <person name="Kumanogoh A."/>
            <person name="Takeda K."/>
        </authorList>
    </citation>
    <scope>NUCLEOTIDE SEQUENCE</scope>
    <source>
        <strain evidence="1">H105_2-2</strain>
    </source>
</reference>
<gene>
    <name evidence="1" type="ORF">ONT01_05880</name>
</gene>
<sequence>MATTCESLIAQDIIIPCEDQVTKGLEGDGLIINRDDIDFTKSVVAGNIIKTLVLKTGKKAYAIRQEGSKPFTGTKTELTVGTYRNSWKNTVAVVVLANTPDVCANIIDGLANGKFVIILRNLSKGADGKAEYQVFGYAQALKASAGENDKYSDDTEGGWLITLEEESVPKAAYFFFDTDSETTAAKYASLTTAAVGG</sequence>
<proteinExistence type="predicted"/>
<dbReference type="RefSeq" id="WP_264948667.1">
    <property type="nucleotide sequence ID" value="NZ_JAPDVB010000001.1"/>
</dbReference>
<accession>A0AAW5UJS6</accession>
<dbReference type="AlphaFoldDB" id="A0AAW5UJS6"/>
<organism evidence="1 2">
    <name type="scientific">Segatella copri</name>
    <dbReference type="NCBI Taxonomy" id="165179"/>
    <lineage>
        <taxon>Bacteria</taxon>
        <taxon>Pseudomonadati</taxon>
        <taxon>Bacteroidota</taxon>
        <taxon>Bacteroidia</taxon>
        <taxon>Bacteroidales</taxon>
        <taxon>Prevotellaceae</taxon>
        <taxon>Segatella</taxon>
    </lineage>
</organism>
<evidence type="ECO:0000313" key="1">
    <source>
        <dbReference type="EMBL" id="MCW4137305.1"/>
    </source>
</evidence>
<dbReference type="EMBL" id="JAPDVD010000001">
    <property type="protein sequence ID" value="MCW4137305.1"/>
    <property type="molecule type" value="Genomic_DNA"/>
</dbReference>
<name>A0AAW5UJS6_9BACT</name>
<dbReference type="Proteomes" id="UP001208620">
    <property type="component" value="Unassembled WGS sequence"/>
</dbReference>
<evidence type="ECO:0000313" key="2">
    <source>
        <dbReference type="Proteomes" id="UP001208620"/>
    </source>
</evidence>
<protein>
    <submittedName>
        <fullName evidence="1">Uncharacterized protein</fullName>
    </submittedName>
</protein>